<evidence type="ECO:0000313" key="3">
    <source>
        <dbReference type="Proteomes" id="UP000178735"/>
    </source>
</evidence>
<name>A0A1F7WLD7_9BACT</name>
<dbReference type="EMBL" id="MGFH01000159">
    <property type="protein sequence ID" value="OGM03646.1"/>
    <property type="molecule type" value="Genomic_DNA"/>
</dbReference>
<dbReference type="STRING" id="1817813.A2008_10015"/>
<proteinExistence type="predicted"/>
<protein>
    <recommendedName>
        <fullName evidence="4">DUF5667 domain-containing protein</fullName>
    </recommendedName>
</protein>
<feature type="signal peptide" evidence="1">
    <location>
        <begin position="1"/>
        <end position="31"/>
    </location>
</feature>
<reference evidence="2 3" key="1">
    <citation type="journal article" date="2016" name="Nat. Commun.">
        <title>Thousands of microbial genomes shed light on interconnected biogeochemical processes in an aquifer system.</title>
        <authorList>
            <person name="Anantharaman K."/>
            <person name="Brown C.T."/>
            <person name="Hug L.A."/>
            <person name="Sharon I."/>
            <person name="Castelle C.J."/>
            <person name="Probst A.J."/>
            <person name="Thomas B.C."/>
            <person name="Singh A."/>
            <person name="Wilkins M.J."/>
            <person name="Karaoz U."/>
            <person name="Brodie E.L."/>
            <person name="Williams K.H."/>
            <person name="Hubbard S.S."/>
            <person name="Banfield J.F."/>
        </authorList>
    </citation>
    <scope>NUCLEOTIDE SEQUENCE [LARGE SCALE GENOMIC DNA]</scope>
</reference>
<comment type="caution">
    <text evidence="2">The sequence shown here is derived from an EMBL/GenBank/DDBJ whole genome shotgun (WGS) entry which is preliminary data.</text>
</comment>
<gene>
    <name evidence="2" type="ORF">A2008_10015</name>
</gene>
<organism evidence="2 3">
    <name type="scientific">Candidatus Wallbacteria bacterium GWC2_49_35</name>
    <dbReference type="NCBI Taxonomy" id="1817813"/>
    <lineage>
        <taxon>Bacteria</taxon>
        <taxon>Candidatus Walliibacteriota</taxon>
    </lineage>
</organism>
<evidence type="ECO:0000256" key="1">
    <source>
        <dbReference type="SAM" id="SignalP"/>
    </source>
</evidence>
<sequence length="360" mass="39834">MKTIIARFIMVTMFCCLCLIFLAVPGGPCLAVDSEKDSTAGDPEEAAVATVDIATVYALHPAMIYFDPVLNLFIKPAPKGVTPDDFMKLTTERRDEYKKSEAARAAEIQRVKNEIDSVKEEIKAHEIKKITECAPVNEKFDPLIQNATSEAEVKKYLVERTAALKGVEVKYDLEIKNKNKKLSDALDKYQKIQMSLLSSFYLTAEETAAKFEEINADIKDAVKIAAKKNKAIAVVNFNLDNYKDRNKTSGEDTQSLEAKEKVNSELESLLKQGPDYSPLLDSLKTYEAGASAKAGQALKRRFALTPNESDMASRPFIAKGKDLTWFTVITLMVKNGVPKEKAEAISEVLAEVYGRPAGSE</sequence>
<evidence type="ECO:0000313" key="2">
    <source>
        <dbReference type="EMBL" id="OGM03646.1"/>
    </source>
</evidence>
<accession>A0A1F7WLD7</accession>
<evidence type="ECO:0008006" key="4">
    <source>
        <dbReference type="Google" id="ProtNLM"/>
    </source>
</evidence>
<feature type="chain" id="PRO_5009533480" description="DUF5667 domain-containing protein" evidence="1">
    <location>
        <begin position="32"/>
        <end position="360"/>
    </location>
</feature>
<keyword evidence="1" id="KW-0732">Signal</keyword>
<dbReference type="Proteomes" id="UP000178735">
    <property type="component" value="Unassembled WGS sequence"/>
</dbReference>
<dbReference type="AlphaFoldDB" id="A0A1F7WLD7"/>